<evidence type="ECO:0000313" key="1">
    <source>
        <dbReference type="EMBL" id="QGY28112.1"/>
    </source>
</evidence>
<name>A0A6B9FWE9_PANCY</name>
<organism evidence="1 2">
    <name type="scientific">Pantoea cypripedii</name>
    <name type="common">Pectobacterium cypripedii</name>
    <name type="synonym">Erwinia cypripedii</name>
    <dbReference type="NCBI Taxonomy" id="55209"/>
    <lineage>
        <taxon>Bacteria</taxon>
        <taxon>Pseudomonadati</taxon>
        <taxon>Pseudomonadota</taxon>
        <taxon>Gammaproteobacteria</taxon>
        <taxon>Enterobacterales</taxon>
        <taxon>Erwiniaceae</taxon>
        <taxon>Pantoea</taxon>
    </lineage>
</organism>
<proteinExistence type="predicted"/>
<dbReference type="InterPro" id="IPR038765">
    <property type="entry name" value="Papain-like_cys_pep_sf"/>
</dbReference>
<evidence type="ECO:0000313" key="2">
    <source>
        <dbReference type="Proteomes" id="UP000502005"/>
    </source>
</evidence>
<sequence length="909" mass="104350">MKRVTETVCGSVSHHSRAAYQWCFSDKTTEQHRNIKQKASATGAGGTVSKILEACKIKKNPAKKKCITTKRPLSASGITEEYPGNAGSIKDHLIKAISKPGNWNTDAMDIAVTGVADLLNVILDIEDVELNTHFQVGHTQCPEKIIHLRRSRPCGLEHYQLIESSGNIRNVMADGNCLFRAISLDRYGNEVHWQRLRQGTADYINDHWDNYVDFIPTQTFPRKAATVEMLPKNYPLNKMMPYLSTAAPDISDAILDYTVASMKTDLTALFSSPLTREQKKSRKVKESFNHLVSHFVSDISRERYQEIRGVINDWEIGPVVKHRLLKRLHYLKNHLNNKCEDYVKLCTSRLKQKDFSPWAVFFKSTNRELQYILENTGMLAQQFSNFLVLSETVDLIQLVHQRGLRLEEQLMTETSFIENNELKNIRSECIGGLIDILTSYFSDHCSLLPPFDNGFHMLAGYDLIKMKSDHYYKVDLDNLIENEIWDDRNVVIRHRVCRLMVERFYQRVPGINLYQETIDNSPLVLKRSMINSEERKLYDIHTDLPSGKIVRDLICFNRGARLHVVSEHMHIFPFVIGDAYPINSVNLKGLPYGERGLSFEKLNHQFIDNPAISRGHLKCIAICANRLFPEITLTGELKVYVEWLNVLSDDSKRFLFRYTPGYDGGDYFLVDGLDCISKKIYGNGAYGSKIITMIEACLKSFADKIANTDELAYVIFVSPLILNGINEIIKKIIERGNLYHPRDDWNMLVEKIVNEVSCRQSLEMREEVRKLDKSLQSYVEKIPMRDLYCYLSQQGNYWILRENETGKFIGCYGPAGEAFKTLPEDGVRGCYLVLRPSSVEVFIADENTHHSCGIYFLDNEDNKSLIMVVINMRGISFMPEARSTYQMFLSGLETLAEQYNHISENTEER</sequence>
<protein>
    <recommendedName>
        <fullName evidence="3">OTU domain-containing protein</fullName>
    </recommendedName>
</protein>
<evidence type="ECO:0008006" key="3">
    <source>
        <dbReference type="Google" id="ProtNLM"/>
    </source>
</evidence>
<dbReference type="EMBL" id="CP024768">
    <property type="protein sequence ID" value="QGY28112.1"/>
    <property type="molecule type" value="Genomic_DNA"/>
</dbReference>
<reference evidence="1 2" key="1">
    <citation type="submission" date="2017-11" db="EMBL/GenBank/DDBJ databases">
        <title>Genome sequence of Pantoea cypripedii NE1.</title>
        <authorList>
            <person name="Nascimento F.X."/>
        </authorList>
    </citation>
    <scope>NUCLEOTIDE SEQUENCE [LARGE SCALE GENOMIC DNA]</scope>
    <source>
        <strain evidence="1 2">NE1</strain>
    </source>
</reference>
<dbReference type="Proteomes" id="UP000502005">
    <property type="component" value="Chromosome"/>
</dbReference>
<dbReference type="AlphaFoldDB" id="A0A6B9FWE9"/>
<accession>A0A6B9FWE9</accession>
<gene>
    <name evidence="1" type="ORF">CUN67_03815</name>
</gene>
<dbReference type="SUPFAM" id="SSF54001">
    <property type="entry name" value="Cysteine proteinases"/>
    <property type="match status" value="1"/>
</dbReference>
<dbReference type="Gene3D" id="3.90.70.80">
    <property type="match status" value="1"/>
</dbReference>